<dbReference type="GO" id="GO:0006865">
    <property type="term" value="P:amino acid transport"/>
    <property type="evidence" value="ECO:0007669"/>
    <property type="project" value="UniProtKB-UniRule"/>
</dbReference>
<organism evidence="11">
    <name type="scientific">Peptoniphilus gorbachii</name>
    <dbReference type="NCBI Taxonomy" id="411567"/>
    <lineage>
        <taxon>Bacteria</taxon>
        <taxon>Bacillati</taxon>
        <taxon>Bacillota</taxon>
        <taxon>Tissierellia</taxon>
        <taxon>Tissierellales</taxon>
        <taxon>Peptoniphilaceae</taxon>
        <taxon>Peptoniphilus</taxon>
    </lineage>
</organism>
<accession>A0A6N2Z143</accession>
<dbReference type="GO" id="GO:0005886">
    <property type="term" value="C:plasma membrane"/>
    <property type="evidence" value="ECO:0007669"/>
    <property type="project" value="UniProtKB-SubCell"/>
</dbReference>
<keyword evidence="2 8" id="KW-0813">Transport</keyword>
<dbReference type="GO" id="GO:0016887">
    <property type="term" value="F:ATP hydrolysis activity"/>
    <property type="evidence" value="ECO:0007669"/>
    <property type="project" value="UniProtKB-UniRule"/>
</dbReference>
<evidence type="ECO:0000256" key="7">
    <source>
        <dbReference type="PROSITE-ProRule" id="PRU00703"/>
    </source>
</evidence>
<sequence>MIEFKNVSKIYPGNQVAAENINLKFKDGEFICFIGASGSGKTTCMRMINRMNDITSGEILINGKNIKEMDPVDLRRQIGYVIQQIGLLPHMTVYDNIVLVPRLLKWDEEKLRPIAENLIQKVDLPLSYLDKYPSELSGGQQQRIGVIRALAADQDIILMDEPFGALDPITRDALQKLVKRLQKEMGKTIVFVSHDMDEALTLADRIVIMKKGHVEQFDTPENILKNPKSKYVEDMLGEEKLNEAKTSYRTVETIMLKNPVSLTKDRSTYDALALMRKRRVDTIFVTDEENHLLGAVGMFDIGRFGKKIKSLDEVMEKVYAIRENTVIMNAIRDIYNLDIKNLPVVDSENKLVGLVTRASVVDTIYTNLWENEDEEKVEEIYEDDNLSELMKDASGESSKKIGEDND</sequence>
<feature type="domain" description="CBS" evidence="10">
    <location>
        <begin position="314"/>
        <end position="374"/>
    </location>
</feature>
<keyword evidence="8" id="KW-1003">Cell membrane</keyword>
<feature type="domain" description="CBS" evidence="10">
    <location>
        <begin position="255"/>
        <end position="313"/>
    </location>
</feature>
<comment type="catalytic activity">
    <reaction evidence="8">
        <text>a quaternary ammonium(out) + ATP + H2O = a quaternary ammonium(in) + ADP + phosphate + H(+)</text>
        <dbReference type="Rhea" id="RHEA:11036"/>
        <dbReference type="ChEBI" id="CHEBI:15377"/>
        <dbReference type="ChEBI" id="CHEBI:15378"/>
        <dbReference type="ChEBI" id="CHEBI:30616"/>
        <dbReference type="ChEBI" id="CHEBI:35267"/>
        <dbReference type="ChEBI" id="CHEBI:43474"/>
        <dbReference type="ChEBI" id="CHEBI:456216"/>
    </reaction>
</comment>
<dbReference type="SMART" id="SM00116">
    <property type="entry name" value="CBS"/>
    <property type="match status" value="2"/>
</dbReference>
<proteinExistence type="inferred from homology"/>
<comment type="subcellular location">
    <subcellularLocation>
        <location evidence="8">Cell inner membrane</location>
        <topology evidence="8">Peripheral membrane protein</topology>
    </subcellularLocation>
</comment>
<feature type="domain" description="ABC transporter" evidence="9">
    <location>
        <begin position="2"/>
        <end position="236"/>
    </location>
</feature>
<evidence type="ECO:0000259" key="9">
    <source>
        <dbReference type="PROSITE" id="PS50893"/>
    </source>
</evidence>
<dbReference type="AlphaFoldDB" id="A0A6N2Z143"/>
<keyword evidence="8" id="KW-0997">Cell inner membrane</keyword>
<dbReference type="EMBL" id="CACRUP010000003">
    <property type="protein sequence ID" value="VYT73044.1"/>
    <property type="molecule type" value="Genomic_DNA"/>
</dbReference>
<evidence type="ECO:0000259" key="10">
    <source>
        <dbReference type="PROSITE" id="PS51371"/>
    </source>
</evidence>
<comment type="similarity">
    <text evidence="1 8">Belongs to the ABC transporter superfamily.</text>
</comment>
<evidence type="ECO:0000256" key="5">
    <source>
        <dbReference type="ARBA" id="ARBA00022840"/>
    </source>
</evidence>
<dbReference type="SMART" id="SM00382">
    <property type="entry name" value="AAA"/>
    <property type="match status" value="1"/>
</dbReference>
<dbReference type="InterPro" id="IPR003439">
    <property type="entry name" value="ABC_transporter-like_ATP-bd"/>
</dbReference>
<evidence type="ECO:0000256" key="2">
    <source>
        <dbReference type="ARBA" id="ARBA00022448"/>
    </source>
</evidence>
<dbReference type="Pfam" id="PF00005">
    <property type="entry name" value="ABC_tran"/>
    <property type="match status" value="1"/>
</dbReference>
<keyword evidence="11" id="KW-0378">Hydrolase</keyword>
<dbReference type="InterPro" id="IPR027417">
    <property type="entry name" value="P-loop_NTPase"/>
</dbReference>
<dbReference type="InterPro" id="IPR017871">
    <property type="entry name" value="ABC_transporter-like_CS"/>
</dbReference>
<evidence type="ECO:0000256" key="4">
    <source>
        <dbReference type="ARBA" id="ARBA00022741"/>
    </source>
</evidence>
<dbReference type="InterPro" id="IPR046342">
    <property type="entry name" value="CBS_dom_sf"/>
</dbReference>
<comment type="subunit">
    <text evidence="8">The complex is probably composed of two ATP-binding proteins, two transmembrane proteins and a solute-binding protein.</text>
</comment>
<keyword evidence="8" id="KW-0472">Membrane</keyword>
<dbReference type="NCBIfam" id="TIGR01186">
    <property type="entry name" value="proV"/>
    <property type="match status" value="1"/>
</dbReference>
<dbReference type="PROSITE" id="PS50893">
    <property type="entry name" value="ABC_TRANSPORTER_2"/>
    <property type="match status" value="1"/>
</dbReference>
<dbReference type="FunFam" id="3.40.50.300:FF:000425">
    <property type="entry name" value="Probable ABC transporter, ATP-binding subunit"/>
    <property type="match status" value="1"/>
</dbReference>
<evidence type="ECO:0000313" key="11">
    <source>
        <dbReference type="EMBL" id="VYT73044.1"/>
    </source>
</evidence>
<evidence type="ECO:0000256" key="3">
    <source>
        <dbReference type="ARBA" id="ARBA00022737"/>
    </source>
</evidence>
<evidence type="ECO:0000256" key="8">
    <source>
        <dbReference type="RuleBase" id="RU369116"/>
    </source>
</evidence>
<dbReference type="EC" id="7.6.2.9" evidence="8"/>
<dbReference type="RefSeq" id="WP_156700396.1">
    <property type="nucleotide sequence ID" value="NZ_CACRUP010000003.1"/>
</dbReference>
<protein>
    <recommendedName>
        <fullName evidence="8">Quaternary amine transport ATP-binding protein</fullName>
        <ecNumber evidence="8">7.6.2.9</ecNumber>
    </recommendedName>
</protein>
<dbReference type="GO" id="GO:0005524">
    <property type="term" value="F:ATP binding"/>
    <property type="evidence" value="ECO:0007669"/>
    <property type="project" value="UniProtKB-UniRule"/>
</dbReference>
<dbReference type="PANTHER" id="PTHR43117:SF3">
    <property type="entry name" value="CHOLINE TRANSPORT ATP-BINDING PROTEIN OPUBA"/>
    <property type="match status" value="1"/>
</dbReference>
<dbReference type="GO" id="GO:0015418">
    <property type="term" value="F:ABC-type quaternary ammonium compound transporting activity"/>
    <property type="evidence" value="ECO:0007669"/>
    <property type="project" value="UniProtKB-EC"/>
</dbReference>
<dbReference type="SUPFAM" id="SSF54631">
    <property type="entry name" value="CBS-domain pair"/>
    <property type="match status" value="1"/>
</dbReference>
<evidence type="ECO:0000256" key="6">
    <source>
        <dbReference type="ARBA" id="ARBA00023122"/>
    </source>
</evidence>
<dbReference type="SUPFAM" id="SSF52540">
    <property type="entry name" value="P-loop containing nucleoside triphosphate hydrolases"/>
    <property type="match status" value="1"/>
</dbReference>
<dbReference type="Gene3D" id="3.10.580.10">
    <property type="entry name" value="CBS-domain"/>
    <property type="match status" value="1"/>
</dbReference>
<keyword evidence="4 8" id="KW-0547">Nucleotide-binding</keyword>
<dbReference type="PROSITE" id="PS00211">
    <property type="entry name" value="ABC_TRANSPORTER_1"/>
    <property type="match status" value="1"/>
</dbReference>
<dbReference type="InterPro" id="IPR005892">
    <property type="entry name" value="Gly-betaine_transp_ATP-bd"/>
</dbReference>
<keyword evidence="5 8" id="KW-0067">ATP-binding</keyword>
<keyword evidence="3" id="KW-0677">Repeat</keyword>
<reference evidence="11" key="1">
    <citation type="submission" date="2019-11" db="EMBL/GenBank/DDBJ databases">
        <authorList>
            <person name="Feng L."/>
        </authorList>
    </citation>
    <scope>NUCLEOTIDE SEQUENCE</scope>
    <source>
        <strain evidence="11">PgorbachiiLFYP46</strain>
    </source>
</reference>
<dbReference type="InterPro" id="IPR003593">
    <property type="entry name" value="AAA+_ATPase"/>
</dbReference>
<dbReference type="GO" id="GO:0031460">
    <property type="term" value="P:glycine betaine transport"/>
    <property type="evidence" value="ECO:0007669"/>
    <property type="project" value="InterPro"/>
</dbReference>
<evidence type="ECO:0000256" key="1">
    <source>
        <dbReference type="ARBA" id="ARBA00005417"/>
    </source>
</evidence>
<gene>
    <name evidence="11" type="primary">opuCA</name>
    <name evidence="11" type="ORF">PGLFYP46_00909</name>
</gene>
<dbReference type="PANTHER" id="PTHR43117">
    <property type="entry name" value="OSMOPROTECTANT IMPORT ATP-BINDING PROTEIN OSMV"/>
    <property type="match status" value="1"/>
</dbReference>
<keyword evidence="6 7" id="KW-0129">CBS domain</keyword>
<name>A0A6N2Z143_9FIRM</name>
<dbReference type="Pfam" id="PF00571">
    <property type="entry name" value="CBS"/>
    <property type="match status" value="2"/>
</dbReference>
<dbReference type="Gene3D" id="3.40.50.300">
    <property type="entry name" value="P-loop containing nucleotide triphosphate hydrolases"/>
    <property type="match status" value="1"/>
</dbReference>
<dbReference type="InterPro" id="IPR000644">
    <property type="entry name" value="CBS_dom"/>
</dbReference>
<dbReference type="PROSITE" id="PS51371">
    <property type="entry name" value="CBS"/>
    <property type="match status" value="2"/>
</dbReference>